<dbReference type="PANTHER" id="PTHR35011">
    <property type="entry name" value="2,3-DIKETO-L-GULONATE TRAP TRANSPORTER SMALL PERMEASE PROTEIN YIAM"/>
    <property type="match status" value="1"/>
</dbReference>
<sequence>MTASSHIPLRRMPRGVIRISEIAVALSGVVMALMVLHVVTDVGLRYVVGVPLSGTTEIVSRYYMVTLIFLPIAYVQITDQNISASLVSDLLSSRWRILLDCLTSVLMAIYGGLLAWRIGVEAMRATAVSEQIQTSAFFLPTWPSRWIPVLAMALVVIVSLLGLAVQIMRFVRHDQAAHEETETGALP</sequence>
<keyword evidence="2 9" id="KW-0813">Transport</keyword>
<dbReference type="GO" id="GO:0022857">
    <property type="term" value="F:transmembrane transporter activity"/>
    <property type="evidence" value="ECO:0007669"/>
    <property type="project" value="UniProtKB-UniRule"/>
</dbReference>
<dbReference type="AlphaFoldDB" id="A0A1P8USR4"/>
<evidence type="ECO:0000256" key="1">
    <source>
        <dbReference type="ARBA" id="ARBA00004429"/>
    </source>
</evidence>
<comment type="similarity">
    <text evidence="8 9">Belongs to the TRAP transporter small permease family.</text>
</comment>
<dbReference type="STRING" id="1250539.Ga0080574_TMP2111"/>
<comment type="subcellular location">
    <subcellularLocation>
        <location evidence="1 9">Cell inner membrane</location>
        <topology evidence="1 9">Multi-pass membrane protein</topology>
    </subcellularLocation>
</comment>
<keyword evidence="12" id="KW-1185">Reference proteome</keyword>
<feature type="transmembrane region" description="Helical" evidence="9">
    <location>
        <begin position="97"/>
        <end position="116"/>
    </location>
</feature>
<evidence type="ECO:0000313" key="12">
    <source>
        <dbReference type="Proteomes" id="UP000187059"/>
    </source>
</evidence>
<comment type="function">
    <text evidence="9">Part of the tripartite ATP-independent periplasmic (TRAP) transport system.</text>
</comment>
<dbReference type="RefSeq" id="WP_076698593.1">
    <property type="nucleotide sequence ID" value="NZ_CP015093.1"/>
</dbReference>
<keyword evidence="5 9" id="KW-0812">Transmembrane</keyword>
<evidence type="ECO:0000259" key="10">
    <source>
        <dbReference type="Pfam" id="PF04290"/>
    </source>
</evidence>
<dbReference type="InterPro" id="IPR055348">
    <property type="entry name" value="DctQ"/>
</dbReference>
<gene>
    <name evidence="11" type="ORF">Ga0080574_TMP2111</name>
</gene>
<name>A0A1P8USR4_9RHOB</name>
<evidence type="ECO:0000313" key="11">
    <source>
        <dbReference type="EMBL" id="APZ52445.1"/>
    </source>
</evidence>
<keyword evidence="7 9" id="KW-0472">Membrane</keyword>
<dbReference type="PANTHER" id="PTHR35011:SF10">
    <property type="entry name" value="TRAP TRANSPORTER SMALL PERMEASE PROTEIN"/>
    <property type="match status" value="1"/>
</dbReference>
<feature type="transmembrane region" description="Helical" evidence="9">
    <location>
        <begin position="21"/>
        <end position="40"/>
    </location>
</feature>
<proteinExistence type="inferred from homology"/>
<keyword evidence="6 9" id="KW-1133">Transmembrane helix</keyword>
<feature type="transmembrane region" description="Helical" evidence="9">
    <location>
        <begin position="60"/>
        <end position="77"/>
    </location>
</feature>
<evidence type="ECO:0000256" key="5">
    <source>
        <dbReference type="ARBA" id="ARBA00022692"/>
    </source>
</evidence>
<feature type="domain" description="Tripartite ATP-independent periplasmic transporters DctQ component" evidence="10">
    <location>
        <begin position="34"/>
        <end position="162"/>
    </location>
</feature>
<dbReference type="Proteomes" id="UP000187059">
    <property type="component" value="Chromosome"/>
</dbReference>
<dbReference type="EMBL" id="CP015093">
    <property type="protein sequence ID" value="APZ52445.1"/>
    <property type="molecule type" value="Genomic_DNA"/>
</dbReference>
<dbReference type="KEGG" id="paby:Ga0080574_TMP2111"/>
<protein>
    <recommendedName>
        <fullName evidence="9">TRAP transporter small permease protein</fullName>
    </recommendedName>
</protein>
<feature type="transmembrane region" description="Helical" evidence="9">
    <location>
        <begin position="146"/>
        <end position="165"/>
    </location>
</feature>
<dbReference type="GO" id="GO:0005886">
    <property type="term" value="C:plasma membrane"/>
    <property type="evidence" value="ECO:0007669"/>
    <property type="project" value="UniProtKB-SubCell"/>
</dbReference>
<dbReference type="Pfam" id="PF04290">
    <property type="entry name" value="DctQ"/>
    <property type="match status" value="1"/>
</dbReference>
<comment type="subunit">
    <text evidence="9">The complex comprises the extracytoplasmic solute receptor protein and the two transmembrane proteins.</text>
</comment>
<organism evidence="11 12">
    <name type="scientific">Salipiger abyssi</name>
    <dbReference type="NCBI Taxonomy" id="1250539"/>
    <lineage>
        <taxon>Bacteria</taxon>
        <taxon>Pseudomonadati</taxon>
        <taxon>Pseudomonadota</taxon>
        <taxon>Alphaproteobacteria</taxon>
        <taxon>Rhodobacterales</taxon>
        <taxon>Roseobacteraceae</taxon>
        <taxon>Salipiger</taxon>
    </lineage>
</organism>
<reference evidence="11 12" key="1">
    <citation type="submission" date="2016-04" db="EMBL/GenBank/DDBJ databases">
        <title>Deep-sea bacteria in the southern Pacific.</title>
        <authorList>
            <person name="Tang K."/>
        </authorList>
    </citation>
    <scope>NUCLEOTIDE SEQUENCE [LARGE SCALE GENOMIC DNA]</scope>
    <source>
        <strain evidence="11 12">JLT2014</strain>
    </source>
</reference>
<dbReference type="OrthoDB" id="4250245at2"/>
<evidence type="ECO:0000256" key="7">
    <source>
        <dbReference type="ARBA" id="ARBA00023136"/>
    </source>
</evidence>
<evidence type="ECO:0000256" key="9">
    <source>
        <dbReference type="RuleBase" id="RU369079"/>
    </source>
</evidence>
<evidence type="ECO:0000256" key="4">
    <source>
        <dbReference type="ARBA" id="ARBA00022519"/>
    </source>
</evidence>
<evidence type="ECO:0000256" key="6">
    <source>
        <dbReference type="ARBA" id="ARBA00022989"/>
    </source>
</evidence>
<keyword evidence="4 9" id="KW-0997">Cell inner membrane</keyword>
<evidence type="ECO:0000256" key="3">
    <source>
        <dbReference type="ARBA" id="ARBA00022475"/>
    </source>
</evidence>
<accession>A0A1P8USR4</accession>
<evidence type="ECO:0000256" key="8">
    <source>
        <dbReference type="ARBA" id="ARBA00038436"/>
    </source>
</evidence>
<evidence type="ECO:0000256" key="2">
    <source>
        <dbReference type="ARBA" id="ARBA00022448"/>
    </source>
</evidence>
<keyword evidence="3" id="KW-1003">Cell membrane</keyword>
<dbReference type="GO" id="GO:0015740">
    <property type="term" value="P:C4-dicarboxylate transport"/>
    <property type="evidence" value="ECO:0007669"/>
    <property type="project" value="TreeGrafter"/>
</dbReference>
<dbReference type="InterPro" id="IPR007387">
    <property type="entry name" value="TRAP_DctQ"/>
</dbReference>